<accession>A0A2N3NFC5</accession>
<dbReference type="AlphaFoldDB" id="A0A2N3NFC5"/>
<keyword evidence="6" id="KW-1185">Reference proteome</keyword>
<keyword evidence="2" id="KW-0732">Signal</keyword>
<evidence type="ECO:0008006" key="7">
    <source>
        <dbReference type="Google" id="ProtNLM"/>
    </source>
</evidence>
<sequence length="480" mass="51741">MKLLSYTLFLASLLASTEARRGGQETVHKFKPCPRPEGDTTSRKNLVPQKEVHLAYDSAEDGAPGSIEMKLLLTNPAVVLEDAEDISGVVCGDGFVNVSFSNQEALTEALEDWTEDKAFILITNHLGNCDSKFERGFFLADGFEANADALTIKVSASKQGLDTIAKFHALTDLTITADLRMGFASLPGATLSKRVTLDPSMSITISEGLDPNTVLYTDGTYFTLTANEAEFTTTVTFSGYLHYNFLIWKLEELYFDIDASFGANLTISADVLAAYTDTFKYSPGSLSYDFVSVPGIVKLGPGLDFAIGADFDVSAAVGVTAAAGVTIPNGNVHLDFLDSAKTGTSGWEPQYTAIANITERAQVGLDVHVNLTLELAFELLGGLVDLSAGITATPGFDNQFTLLGSQGTGIAGRDVEETKALVAKDVTPVLDPRKELACTETNGVQLVTDFYFKLTAFATQWWSQELYSVVVPLLNYCYAW</sequence>
<gene>
    <name evidence="5" type="ORF">jhhlp_002894</name>
</gene>
<feature type="signal peptide" evidence="2">
    <location>
        <begin position="1"/>
        <end position="19"/>
    </location>
</feature>
<dbReference type="STRING" id="41688.A0A2N3NFC5"/>
<evidence type="ECO:0000256" key="2">
    <source>
        <dbReference type="SAM" id="SignalP"/>
    </source>
</evidence>
<organism evidence="5 6">
    <name type="scientific">Lomentospora prolificans</name>
    <dbReference type="NCBI Taxonomy" id="41688"/>
    <lineage>
        <taxon>Eukaryota</taxon>
        <taxon>Fungi</taxon>
        <taxon>Dikarya</taxon>
        <taxon>Ascomycota</taxon>
        <taxon>Pezizomycotina</taxon>
        <taxon>Sordariomycetes</taxon>
        <taxon>Hypocreomycetidae</taxon>
        <taxon>Microascales</taxon>
        <taxon>Microascaceae</taxon>
        <taxon>Lomentospora</taxon>
    </lineage>
</organism>
<feature type="chain" id="PRO_5014859141" description="Isoamyl alcohol" evidence="2">
    <location>
        <begin position="20"/>
        <end position="480"/>
    </location>
</feature>
<dbReference type="Pfam" id="PF23865">
    <property type="entry name" value="DUF7223"/>
    <property type="match status" value="1"/>
</dbReference>
<comment type="caution">
    <text evidence="5">The sequence shown here is derived from an EMBL/GenBank/DDBJ whole genome shotgun (WGS) entry which is preliminary data.</text>
</comment>
<feature type="domain" description="DUF7223" evidence="4">
    <location>
        <begin position="257"/>
        <end position="390"/>
    </location>
</feature>
<evidence type="ECO:0000256" key="1">
    <source>
        <dbReference type="SAM" id="MobiDB-lite"/>
    </source>
</evidence>
<proteinExistence type="predicted"/>
<dbReference type="Proteomes" id="UP000233524">
    <property type="component" value="Unassembled WGS sequence"/>
</dbReference>
<evidence type="ECO:0000259" key="4">
    <source>
        <dbReference type="Pfam" id="PF23865"/>
    </source>
</evidence>
<feature type="region of interest" description="Disordered" evidence="1">
    <location>
        <begin position="24"/>
        <end position="45"/>
    </location>
</feature>
<dbReference type="OrthoDB" id="160645at2759"/>
<name>A0A2N3NFC5_9PEZI</name>
<reference evidence="5 6" key="1">
    <citation type="journal article" date="2017" name="G3 (Bethesda)">
        <title>First Draft Genome Sequence of the Pathogenic Fungus Lomentospora prolificans (Formerly Scedosporium prolificans).</title>
        <authorList>
            <person name="Luo R."/>
            <person name="Zimin A."/>
            <person name="Workman R."/>
            <person name="Fan Y."/>
            <person name="Pertea G."/>
            <person name="Grossman N."/>
            <person name="Wear M.P."/>
            <person name="Jia B."/>
            <person name="Miller H."/>
            <person name="Casadevall A."/>
            <person name="Timp W."/>
            <person name="Zhang S.X."/>
            <person name="Salzberg S.L."/>
        </authorList>
    </citation>
    <scope>NUCLEOTIDE SEQUENCE [LARGE SCALE GENOMIC DNA]</scope>
    <source>
        <strain evidence="5 6">JHH-5317</strain>
    </source>
</reference>
<dbReference type="InterPro" id="IPR055647">
    <property type="entry name" value="DUF7223"/>
</dbReference>
<evidence type="ECO:0000313" key="6">
    <source>
        <dbReference type="Proteomes" id="UP000233524"/>
    </source>
</evidence>
<dbReference type="InterPro" id="IPR054293">
    <property type="entry name" value="DUF7029"/>
</dbReference>
<evidence type="ECO:0000259" key="3">
    <source>
        <dbReference type="Pfam" id="PF22974"/>
    </source>
</evidence>
<evidence type="ECO:0000313" key="5">
    <source>
        <dbReference type="EMBL" id="PKS11133.1"/>
    </source>
</evidence>
<dbReference type="InParanoid" id="A0A2N3NFC5"/>
<dbReference type="VEuPathDB" id="FungiDB:jhhlp_002894"/>
<protein>
    <recommendedName>
        <fullName evidence="7">Isoamyl alcohol</fullName>
    </recommendedName>
</protein>
<feature type="compositionally biased region" description="Basic and acidic residues" evidence="1">
    <location>
        <begin position="24"/>
        <end position="42"/>
    </location>
</feature>
<feature type="domain" description="DUF7029" evidence="3">
    <location>
        <begin position="74"/>
        <end position="166"/>
    </location>
</feature>
<dbReference type="Pfam" id="PF22974">
    <property type="entry name" value="DUF7029"/>
    <property type="match status" value="1"/>
</dbReference>
<dbReference type="EMBL" id="NLAX01000008">
    <property type="protein sequence ID" value="PKS11133.1"/>
    <property type="molecule type" value="Genomic_DNA"/>
</dbReference>